<name>A0ABY5K2H0_9CELL</name>
<organism evidence="2 3">
    <name type="scientific">Cellulomonas wangsupingiae</name>
    <dbReference type="NCBI Taxonomy" id="2968085"/>
    <lineage>
        <taxon>Bacteria</taxon>
        <taxon>Bacillati</taxon>
        <taxon>Actinomycetota</taxon>
        <taxon>Actinomycetes</taxon>
        <taxon>Micrococcales</taxon>
        <taxon>Cellulomonadaceae</taxon>
        <taxon>Cellulomonas</taxon>
    </lineage>
</organism>
<evidence type="ECO:0008006" key="4">
    <source>
        <dbReference type="Google" id="ProtNLM"/>
    </source>
</evidence>
<keyword evidence="1" id="KW-0472">Membrane</keyword>
<reference evidence="2 3" key="1">
    <citation type="submission" date="2022-07" db="EMBL/GenBank/DDBJ databases">
        <title>Novel species in genus cellulomonas.</title>
        <authorList>
            <person name="Ye L."/>
        </authorList>
    </citation>
    <scope>NUCLEOTIDE SEQUENCE [LARGE SCALE GENOMIC DNA]</scope>
    <source>
        <strain evidence="3">zg-Y908</strain>
    </source>
</reference>
<proteinExistence type="predicted"/>
<dbReference type="Proteomes" id="UP001317322">
    <property type="component" value="Chromosome"/>
</dbReference>
<evidence type="ECO:0000313" key="3">
    <source>
        <dbReference type="Proteomes" id="UP001317322"/>
    </source>
</evidence>
<keyword evidence="1" id="KW-0812">Transmembrane</keyword>
<evidence type="ECO:0000256" key="1">
    <source>
        <dbReference type="SAM" id="Phobius"/>
    </source>
</evidence>
<feature type="transmembrane region" description="Helical" evidence="1">
    <location>
        <begin position="165"/>
        <end position="187"/>
    </location>
</feature>
<sequence length="188" mass="19228">MTDVLREPVPGLGRERSADTARLAPVPVAQVGPVGAVRPTDTVTCPECGTRSALDLLRRDASGFCPQCDFPLFWAERGPGRADVATSDPGPVRRSPGVGGEAAGVVVACLTCGEHNAHARGPCVRCGADLTPRPAPVPPLPPAPEPEPQVVHVPVPVPCGHPRTWVVALVAALLGAGAAFVLAMALLG</sequence>
<keyword evidence="1" id="KW-1133">Transmembrane helix</keyword>
<accession>A0ABY5K2H0</accession>
<dbReference type="RefSeq" id="WP_227566431.1">
    <property type="nucleotide sequence ID" value="NZ_CP101989.1"/>
</dbReference>
<gene>
    <name evidence="2" type="ORF">NP075_16195</name>
</gene>
<protein>
    <recommendedName>
        <fullName evidence="4">DZANK-type domain-containing protein</fullName>
    </recommendedName>
</protein>
<dbReference type="EMBL" id="CP101989">
    <property type="protein sequence ID" value="UUI64639.1"/>
    <property type="molecule type" value="Genomic_DNA"/>
</dbReference>
<keyword evidence="3" id="KW-1185">Reference proteome</keyword>
<evidence type="ECO:0000313" key="2">
    <source>
        <dbReference type="EMBL" id="UUI64639.1"/>
    </source>
</evidence>